<feature type="transmembrane region" description="Helical" evidence="8">
    <location>
        <begin position="5"/>
        <end position="21"/>
    </location>
</feature>
<feature type="transmembrane region" description="Helical" evidence="8">
    <location>
        <begin position="27"/>
        <end position="44"/>
    </location>
</feature>
<feature type="domain" description="Citrate transporter-like" evidence="9">
    <location>
        <begin position="16"/>
        <end position="367"/>
    </location>
</feature>
<evidence type="ECO:0000313" key="11">
    <source>
        <dbReference type="Proteomes" id="UP001139534"/>
    </source>
</evidence>
<keyword evidence="4" id="KW-1003">Cell membrane</keyword>
<feature type="transmembrane region" description="Helical" evidence="8">
    <location>
        <begin position="360"/>
        <end position="384"/>
    </location>
</feature>
<evidence type="ECO:0000256" key="3">
    <source>
        <dbReference type="ARBA" id="ARBA00022448"/>
    </source>
</evidence>
<feature type="transmembrane region" description="Helical" evidence="8">
    <location>
        <begin position="249"/>
        <end position="269"/>
    </location>
</feature>
<evidence type="ECO:0000259" key="9">
    <source>
        <dbReference type="Pfam" id="PF03600"/>
    </source>
</evidence>
<feature type="transmembrane region" description="Helical" evidence="8">
    <location>
        <begin position="320"/>
        <end position="340"/>
    </location>
</feature>
<comment type="similarity">
    <text evidence="2">Belongs to the CitM (TC 2.A.11) transporter family.</text>
</comment>
<sequence length="427" mass="46465">MEQQAIWAIIIFLLTYALIISEKIHRTLLAMFGAVLMIVFGIIDQESAIHHIDFNTLGLLIGMMIIVNTTAETGLFKYIGIWTARKAKGNPVTILWLLALITAVGSAFLDNVTTIILMVPVAFSITRQLKVKAFPFIFSLVVASNIGGTATLIGDPPNIMIGSAVKELTFVAFLQNLAPIVVVILAATLPLLVMIFRKSIKSTPKNQKNIMNISLEGLITDRKLLVKCLTILGLTLLGFFMHQTLHLESATVALAGAFLLLLLTGEHVMERAFRSVEWPTIFFFIGLFVLVGGLIDTGTIKRLAEWAIDLTGGDPLTTSMLILWLSAIASSFLDNIPFVATMIPMIQDMGAMGISNLEPLWWSLALGACLGGNGSLIGASANLIAAGMSAKEGEPITFMRFLKYGFLLMLLSIVVSSGYILLRYFLI</sequence>
<dbReference type="RefSeq" id="WP_248553311.1">
    <property type="nucleotide sequence ID" value="NZ_JALPRK010000022.1"/>
</dbReference>
<proteinExistence type="inferred from homology"/>
<dbReference type="PANTHER" id="PTHR43568:SF1">
    <property type="entry name" value="P PROTEIN"/>
    <property type="match status" value="1"/>
</dbReference>
<reference evidence="10" key="1">
    <citation type="submission" date="2022-04" db="EMBL/GenBank/DDBJ databases">
        <authorList>
            <person name="Seo M.-J."/>
        </authorList>
    </citation>
    <scope>NUCLEOTIDE SEQUENCE</scope>
    <source>
        <strain evidence="10">MBLB2552</strain>
    </source>
</reference>
<feature type="transmembrane region" description="Helical" evidence="8">
    <location>
        <begin position="133"/>
        <end position="153"/>
    </location>
</feature>
<comment type="subcellular location">
    <subcellularLocation>
        <location evidence="1">Cell membrane</location>
        <topology evidence="1">Multi-pass membrane protein</topology>
    </subcellularLocation>
</comment>
<evidence type="ECO:0000256" key="6">
    <source>
        <dbReference type="ARBA" id="ARBA00022989"/>
    </source>
</evidence>
<evidence type="ECO:0000256" key="8">
    <source>
        <dbReference type="SAM" id="Phobius"/>
    </source>
</evidence>
<comment type="caution">
    <text evidence="10">The sequence shown here is derived from an EMBL/GenBank/DDBJ whole genome shotgun (WGS) entry which is preliminary data.</text>
</comment>
<keyword evidence="7 8" id="KW-0472">Membrane</keyword>
<evidence type="ECO:0000256" key="2">
    <source>
        <dbReference type="ARBA" id="ARBA00009843"/>
    </source>
</evidence>
<feature type="transmembrane region" description="Helical" evidence="8">
    <location>
        <begin position="173"/>
        <end position="196"/>
    </location>
</feature>
<evidence type="ECO:0000256" key="1">
    <source>
        <dbReference type="ARBA" id="ARBA00004651"/>
    </source>
</evidence>
<keyword evidence="11" id="KW-1185">Reference proteome</keyword>
<dbReference type="Pfam" id="PF03600">
    <property type="entry name" value="CitMHS"/>
    <property type="match status" value="1"/>
</dbReference>
<dbReference type="InterPro" id="IPR000802">
    <property type="entry name" value="Arsenical_pump_ArsB"/>
</dbReference>
<dbReference type="InterPro" id="IPR051475">
    <property type="entry name" value="Diverse_Ion_Transporter"/>
</dbReference>
<feature type="transmembrane region" description="Helical" evidence="8">
    <location>
        <begin position="281"/>
        <end position="300"/>
    </location>
</feature>
<keyword evidence="3" id="KW-0813">Transport</keyword>
<dbReference type="PANTHER" id="PTHR43568">
    <property type="entry name" value="P PROTEIN"/>
    <property type="match status" value="1"/>
</dbReference>
<accession>A0A9X1Y1W8</accession>
<evidence type="ECO:0000256" key="4">
    <source>
        <dbReference type="ARBA" id="ARBA00022475"/>
    </source>
</evidence>
<dbReference type="GO" id="GO:0015105">
    <property type="term" value="F:arsenite transmembrane transporter activity"/>
    <property type="evidence" value="ECO:0007669"/>
    <property type="project" value="InterPro"/>
</dbReference>
<feature type="transmembrane region" description="Helical" evidence="8">
    <location>
        <begin position="56"/>
        <end position="82"/>
    </location>
</feature>
<dbReference type="AlphaFoldDB" id="A0A9X1Y1W8"/>
<gene>
    <name evidence="10" type="ORF">M0651_19025</name>
</gene>
<name>A0A9X1Y1W8_9BACL</name>
<keyword evidence="5 8" id="KW-0812">Transmembrane</keyword>
<dbReference type="PRINTS" id="PR00758">
    <property type="entry name" value="ARSENICPUMP"/>
</dbReference>
<evidence type="ECO:0000313" key="10">
    <source>
        <dbReference type="EMBL" id="MCK8489269.1"/>
    </source>
</evidence>
<dbReference type="Proteomes" id="UP001139534">
    <property type="component" value="Unassembled WGS sequence"/>
</dbReference>
<feature type="transmembrane region" description="Helical" evidence="8">
    <location>
        <begin position="94"/>
        <end position="121"/>
    </location>
</feature>
<dbReference type="GO" id="GO:0005886">
    <property type="term" value="C:plasma membrane"/>
    <property type="evidence" value="ECO:0007669"/>
    <property type="project" value="UniProtKB-SubCell"/>
</dbReference>
<dbReference type="InterPro" id="IPR004680">
    <property type="entry name" value="Cit_transptr-like_dom"/>
</dbReference>
<evidence type="ECO:0000256" key="5">
    <source>
        <dbReference type="ARBA" id="ARBA00022692"/>
    </source>
</evidence>
<protein>
    <submittedName>
        <fullName evidence="10">ArsB/NhaD family transporter</fullName>
    </submittedName>
</protein>
<keyword evidence="6 8" id="KW-1133">Transmembrane helix</keyword>
<dbReference type="CDD" id="cd01116">
    <property type="entry name" value="P_permease"/>
    <property type="match status" value="1"/>
</dbReference>
<organism evidence="10 11">
    <name type="scientific">Paenibacillus mellifer</name>
    <dbReference type="NCBI Taxonomy" id="2937794"/>
    <lineage>
        <taxon>Bacteria</taxon>
        <taxon>Bacillati</taxon>
        <taxon>Bacillota</taxon>
        <taxon>Bacilli</taxon>
        <taxon>Bacillales</taxon>
        <taxon>Paenibacillaceae</taxon>
        <taxon>Paenibacillus</taxon>
    </lineage>
</organism>
<feature type="transmembrane region" description="Helical" evidence="8">
    <location>
        <begin position="404"/>
        <end position="426"/>
    </location>
</feature>
<dbReference type="EMBL" id="JALPRK010000022">
    <property type="protein sequence ID" value="MCK8489269.1"/>
    <property type="molecule type" value="Genomic_DNA"/>
</dbReference>
<evidence type="ECO:0000256" key="7">
    <source>
        <dbReference type="ARBA" id="ARBA00023136"/>
    </source>
</evidence>